<dbReference type="PANTHER" id="PTHR43167:SF1">
    <property type="entry name" value="PUTATIVE (AFU_ORTHOLOGUE AFUA_6G01830)-RELATED"/>
    <property type="match status" value="1"/>
</dbReference>
<comment type="caution">
    <text evidence="4">The sequence shown here is derived from an EMBL/GenBank/DDBJ whole genome shotgun (WGS) entry which is preliminary data.</text>
</comment>
<dbReference type="EMBL" id="LXEY01000022">
    <property type="protein sequence ID" value="OAV59454.1"/>
    <property type="molecule type" value="Genomic_DNA"/>
</dbReference>
<dbReference type="GO" id="GO:0008171">
    <property type="term" value="F:O-methyltransferase activity"/>
    <property type="evidence" value="ECO:0007669"/>
    <property type="project" value="InterPro"/>
</dbReference>
<keyword evidence="3" id="KW-0949">S-adenosyl-L-methionine</keyword>
<accession>A0A1B7LWM3</accession>
<dbReference type="InterPro" id="IPR029063">
    <property type="entry name" value="SAM-dependent_MTases_sf"/>
</dbReference>
<dbReference type="STRING" id="1837282.A6F49_16560"/>
<protein>
    <submittedName>
        <fullName evidence="4">Methyltransferase</fullName>
    </submittedName>
</protein>
<dbReference type="SUPFAM" id="SSF53335">
    <property type="entry name" value="S-adenosyl-L-methionine-dependent methyltransferases"/>
    <property type="match status" value="1"/>
</dbReference>
<reference evidence="4 5" key="1">
    <citation type="submission" date="2016-04" db="EMBL/GenBank/DDBJ databases">
        <title>First whole genome shotgun sequence of the bacterium Enteractinococcus sp. strain UASWS1574.</title>
        <authorList>
            <person name="Crovadore J."/>
            <person name="Chablais R."/>
            <person name="Lefort F."/>
        </authorList>
    </citation>
    <scope>NUCLEOTIDE SEQUENCE [LARGE SCALE GENOMIC DNA]</scope>
    <source>
        <strain evidence="4 5">UASWS1574</strain>
    </source>
</reference>
<dbReference type="Proteomes" id="UP000078292">
    <property type="component" value="Unassembled WGS sequence"/>
</dbReference>
<evidence type="ECO:0000313" key="5">
    <source>
        <dbReference type="Proteomes" id="UP000078292"/>
    </source>
</evidence>
<evidence type="ECO:0000256" key="2">
    <source>
        <dbReference type="ARBA" id="ARBA00022679"/>
    </source>
</evidence>
<dbReference type="Pfam" id="PF01596">
    <property type="entry name" value="Methyltransf_3"/>
    <property type="match status" value="1"/>
</dbReference>
<dbReference type="OrthoDB" id="4774874at2"/>
<proteinExistence type="predicted"/>
<dbReference type="RefSeq" id="WP_043058609.1">
    <property type="nucleotide sequence ID" value="NZ_LXEY01000022.1"/>
</dbReference>
<dbReference type="InterPro" id="IPR002935">
    <property type="entry name" value="SAM_O-MeTrfase"/>
</dbReference>
<organism evidence="4 5">
    <name type="scientific">Enteractinococcus helveticum</name>
    <dbReference type="NCBI Taxonomy" id="1837282"/>
    <lineage>
        <taxon>Bacteria</taxon>
        <taxon>Bacillati</taxon>
        <taxon>Actinomycetota</taxon>
        <taxon>Actinomycetes</taxon>
        <taxon>Micrococcales</taxon>
        <taxon>Micrococcaceae</taxon>
    </lineage>
</organism>
<keyword evidence="2 4" id="KW-0808">Transferase</keyword>
<gene>
    <name evidence="4" type="ORF">A6F49_16560</name>
</gene>
<dbReference type="GO" id="GO:0032259">
    <property type="term" value="P:methylation"/>
    <property type="evidence" value="ECO:0007669"/>
    <property type="project" value="UniProtKB-KW"/>
</dbReference>
<keyword evidence="5" id="KW-1185">Reference proteome</keyword>
<sequence>MKALSPQQTGKYASWAFAEARPVEDDVLLMARDRSAELGITPVSEGTASVLTFLAAASRPQTMVELGTGAGVSGLALMRGAPAGAVLTSLDPDAEAQRAAREVFVADGYPSSTTRLIAGRGRTVLPKLSASAYDLVFIDADPLLLEYHVTEAARVLRSGGMVIIHDALDHDRVPRPAVREASTVMLREVGNTLRDDTSVWRTSTLLPTGTGLLLATRV</sequence>
<dbReference type="PROSITE" id="PS51682">
    <property type="entry name" value="SAM_OMT_I"/>
    <property type="match status" value="1"/>
</dbReference>
<name>A0A1B7LWM3_9MICC</name>
<dbReference type="PANTHER" id="PTHR43167">
    <property type="entry name" value="PUTATIVE (AFU_ORTHOLOGUE AFUA_6G01830)-RELATED"/>
    <property type="match status" value="1"/>
</dbReference>
<evidence type="ECO:0000256" key="1">
    <source>
        <dbReference type="ARBA" id="ARBA00022603"/>
    </source>
</evidence>
<keyword evidence="1 4" id="KW-0489">Methyltransferase</keyword>
<dbReference type="AlphaFoldDB" id="A0A1B7LWM3"/>
<evidence type="ECO:0000313" key="4">
    <source>
        <dbReference type="EMBL" id="OAV59454.1"/>
    </source>
</evidence>
<dbReference type="CDD" id="cd02440">
    <property type="entry name" value="AdoMet_MTases"/>
    <property type="match status" value="1"/>
</dbReference>
<evidence type="ECO:0000256" key="3">
    <source>
        <dbReference type="ARBA" id="ARBA00022691"/>
    </source>
</evidence>
<dbReference type="Gene3D" id="3.40.50.150">
    <property type="entry name" value="Vaccinia Virus protein VP39"/>
    <property type="match status" value="1"/>
</dbReference>